<comment type="caution">
    <text evidence="2">The sequence shown here is derived from an EMBL/GenBank/DDBJ whole genome shotgun (WGS) entry which is preliminary data.</text>
</comment>
<gene>
    <name evidence="2" type="ORF">CLV90_0065</name>
</gene>
<accession>A0A4R7KA85</accession>
<evidence type="ECO:0000256" key="1">
    <source>
        <dbReference type="SAM" id="Coils"/>
    </source>
</evidence>
<dbReference type="AlphaFoldDB" id="A0A4R7KA85"/>
<reference evidence="2 3" key="1">
    <citation type="submission" date="2019-03" db="EMBL/GenBank/DDBJ databases">
        <title>Genomic Encyclopedia of Archaeal and Bacterial Type Strains, Phase II (KMG-II): from individual species to whole genera.</title>
        <authorList>
            <person name="Goeker M."/>
        </authorList>
    </citation>
    <scope>NUCLEOTIDE SEQUENCE [LARGE SCALE GENOMIC DNA]</scope>
    <source>
        <strain evidence="2 3">DSM 25233</strain>
    </source>
</reference>
<proteinExistence type="predicted"/>
<name>A0A4R7KA85_9FLAO</name>
<evidence type="ECO:0000313" key="3">
    <source>
        <dbReference type="Proteomes" id="UP000294749"/>
    </source>
</evidence>
<protein>
    <submittedName>
        <fullName evidence="2">Uncharacterized protein DUF2004</fullName>
    </submittedName>
</protein>
<organism evidence="2 3">
    <name type="scientific">Maribacter spongiicola</name>
    <dbReference type="NCBI Taxonomy" id="1206753"/>
    <lineage>
        <taxon>Bacteria</taxon>
        <taxon>Pseudomonadati</taxon>
        <taxon>Bacteroidota</taxon>
        <taxon>Flavobacteriia</taxon>
        <taxon>Flavobacteriales</taxon>
        <taxon>Flavobacteriaceae</taxon>
        <taxon>Maribacter</taxon>
    </lineage>
</organism>
<dbReference type="Proteomes" id="UP000294749">
    <property type="component" value="Unassembled WGS sequence"/>
</dbReference>
<keyword evidence="1" id="KW-0175">Coiled coil</keyword>
<keyword evidence="3" id="KW-1185">Reference proteome</keyword>
<sequence length="163" mass="19551">MNKYMSNFFGEIDLSSDKKYHYSELNYKNREISIDLNIYIENKPNTEQLSKIDDFLDNLQSHEEELRKFIKSNFNNNGISKEYIEYHTEEFDDEELTPLINMSNKEMSIEEQLLSNIYISRIGFYPNDNRYIVLDFYVNDEISDQILVLIVENDMSYSITWES</sequence>
<dbReference type="OrthoDB" id="1091595at2"/>
<dbReference type="EMBL" id="SOAY01000002">
    <property type="protein sequence ID" value="TDT50531.1"/>
    <property type="molecule type" value="Genomic_DNA"/>
</dbReference>
<evidence type="ECO:0000313" key="2">
    <source>
        <dbReference type="EMBL" id="TDT50531.1"/>
    </source>
</evidence>
<feature type="coiled-coil region" evidence="1">
    <location>
        <begin position="45"/>
        <end position="72"/>
    </location>
</feature>